<feature type="compositionally biased region" description="Basic residues" evidence="3">
    <location>
        <begin position="402"/>
        <end position="414"/>
    </location>
</feature>
<evidence type="ECO:0000259" key="4">
    <source>
        <dbReference type="PROSITE" id="PS50303"/>
    </source>
</evidence>
<feature type="repeat" description="Pumilio" evidence="2">
    <location>
        <begin position="691"/>
        <end position="728"/>
    </location>
</feature>
<dbReference type="PANTHER" id="PTHR12537:SF13">
    <property type="entry name" value="PUMILIO HOMOLOGY DOMAIN FAMILY MEMBER 4"/>
    <property type="match status" value="1"/>
</dbReference>
<dbReference type="SUPFAM" id="SSF48371">
    <property type="entry name" value="ARM repeat"/>
    <property type="match status" value="1"/>
</dbReference>
<dbReference type="GO" id="GO:0010608">
    <property type="term" value="P:post-transcriptional regulation of gene expression"/>
    <property type="evidence" value="ECO:0007669"/>
    <property type="project" value="TreeGrafter"/>
</dbReference>
<evidence type="ECO:0000313" key="5">
    <source>
        <dbReference type="CGD" id="CAL0000160890"/>
    </source>
</evidence>
<gene>
    <name evidence="5" type="ordered locus">Cd36_80670</name>
    <name evidence="6" type="ORF">CD36_80670</name>
</gene>
<dbReference type="GO" id="GO:0005737">
    <property type="term" value="C:cytoplasm"/>
    <property type="evidence" value="ECO:0007669"/>
    <property type="project" value="TreeGrafter"/>
</dbReference>
<feature type="region of interest" description="Disordered" evidence="3">
    <location>
        <begin position="1"/>
        <end position="180"/>
    </location>
</feature>
<feature type="compositionally biased region" description="Polar residues" evidence="3">
    <location>
        <begin position="62"/>
        <end position="79"/>
    </location>
</feature>
<dbReference type="Proteomes" id="UP000002605">
    <property type="component" value="Chromosome 3"/>
</dbReference>
<dbReference type="AlphaFoldDB" id="B9WD48"/>
<dbReference type="InterPro" id="IPR033133">
    <property type="entry name" value="PUM-HD"/>
</dbReference>
<feature type="domain" description="PUM-HD" evidence="4">
    <location>
        <begin position="423"/>
        <end position="789"/>
    </location>
</feature>
<keyword evidence="7" id="KW-1185">Reference proteome</keyword>
<dbReference type="EMBL" id="FM992690">
    <property type="protein sequence ID" value="CAX42597.1"/>
    <property type="molecule type" value="Genomic_DNA"/>
</dbReference>
<protein>
    <submittedName>
        <fullName evidence="6">mRNA-binding protein, putative</fullName>
    </submittedName>
</protein>
<dbReference type="VEuPathDB" id="FungiDB:CD36_80670"/>
<feature type="compositionally biased region" description="Polar residues" evidence="3">
    <location>
        <begin position="20"/>
        <end position="39"/>
    </location>
</feature>
<proteinExistence type="predicted"/>
<dbReference type="PROSITE" id="PS50303">
    <property type="entry name" value="PUM_HD"/>
    <property type="match status" value="1"/>
</dbReference>
<dbReference type="KEGG" id="cdu:CD36_80670"/>
<dbReference type="PROSITE" id="PS50302">
    <property type="entry name" value="PUM"/>
    <property type="match status" value="6"/>
</dbReference>
<feature type="compositionally biased region" description="Polar residues" evidence="3">
    <location>
        <begin position="118"/>
        <end position="179"/>
    </location>
</feature>
<feature type="compositionally biased region" description="Low complexity" evidence="3">
    <location>
        <begin position="1"/>
        <end position="12"/>
    </location>
</feature>
<evidence type="ECO:0000313" key="7">
    <source>
        <dbReference type="Proteomes" id="UP000002605"/>
    </source>
</evidence>
<name>B9WD48_CANDC</name>
<dbReference type="Gene3D" id="1.25.10.10">
    <property type="entry name" value="Leucine-rich Repeat Variant"/>
    <property type="match status" value="1"/>
</dbReference>
<reference evidence="6 7" key="1">
    <citation type="journal article" date="2009" name="Genome Res.">
        <title>Comparative genomics of the fungal pathogens Candida dubliniensis and Candida albicans.</title>
        <authorList>
            <person name="Jackson A.P."/>
            <person name="Gamble J.A."/>
            <person name="Yeomans T."/>
            <person name="Moran G.P."/>
            <person name="Saunders D."/>
            <person name="Harris D."/>
            <person name="Aslett M."/>
            <person name="Barrell J.F."/>
            <person name="Butler G."/>
            <person name="Citiulo F."/>
            <person name="Coleman D.C."/>
            <person name="de Groot P.W.J."/>
            <person name="Goodwin T.J."/>
            <person name="Quail M.A."/>
            <person name="McQuillan J."/>
            <person name="Munro C.A."/>
            <person name="Pain A."/>
            <person name="Poulter R.T."/>
            <person name="Rajandream M.A."/>
            <person name="Renauld H."/>
            <person name="Spiering M.J."/>
            <person name="Tivey A."/>
            <person name="Gow N.A.R."/>
            <person name="Barrell B."/>
            <person name="Sullivan D.J."/>
            <person name="Berriman M."/>
        </authorList>
    </citation>
    <scope>NUCLEOTIDE SEQUENCE [LARGE SCALE GENOMIC DNA]</scope>
    <source>
        <strain evidence="7">CD36 / ATCC MYA-646 / CBS 7987 / NCPF 3949 / NRRL Y-17841</strain>
    </source>
</reference>
<dbReference type="InterPro" id="IPR016024">
    <property type="entry name" value="ARM-type_fold"/>
</dbReference>
<accession>B9WD48</accession>
<feature type="repeat" description="Pumilio" evidence="2">
    <location>
        <begin position="606"/>
        <end position="642"/>
    </location>
</feature>
<dbReference type="GO" id="GO:0010629">
    <property type="term" value="P:negative regulation of gene expression"/>
    <property type="evidence" value="ECO:0007669"/>
    <property type="project" value="UniProtKB-ARBA"/>
</dbReference>
<evidence type="ECO:0000256" key="2">
    <source>
        <dbReference type="PROSITE-ProRule" id="PRU00317"/>
    </source>
</evidence>
<feature type="repeat" description="Pumilio" evidence="2">
    <location>
        <begin position="643"/>
        <end position="678"/>
    </location>
</feature>
<feature type="compositionally biased region" description="Low complexity" evidence="3">
    <location>
        <begin position="372"/>
        <end position="389"/>
    </location>
</feature>
<dbReference type="FunFam" id="1.25.10.10:FF:000237">
    <property type="entry name" value="Pumilio homolog 9"/>
    <property type="match status" value="1"/>
</dbReference>
<feature type="repeat" description="Pumilio" evidence="2">
    <location>
        <begin position="514"/>
        <end position="549"/>
    </location>
</feature>
<feature type="region of interest" description="Disordered" evidence="3">
    <location>
        <begin position="370"/>
        <end position="418"/>
    </location>
</feature>
<dbReference type="CGD" id="CAL0000160890">
    <property type="gene designation" value="Cd36_80670"/>
</dbReference>
<dbReference type="eggNOG" id="KOG2049">
    <property type="taxonomic scope" value="Eukaryota"/>
</dbReference>
<dbReference type="OrthoDB" id="668540at2759"/>
<dbReference type="Pfam" id="PF00806">
    <property type="entry name" value="PUF"/>
    <property type="match status" value="8"/>
</dbReference>
<dbReference type="PANTHER" id="PTHR12537">
    <property type="entry name" value="RNA BINDING PROTEIN PUMILIO-RELATED"/>
    <property type="match status" value="1"/>
</dbReference>
<dbReference type="InterPro" id="IPR001313">
    <property type="entry name" value="Pumilio_RNA-bd_rpt"/>
</dbReference>
<feature type="compositionally biased region" description="Low complexity" evidence="3">
    <location>
        <begin position="40"/>
        <end position="61"/>
    </location>
</feature>
<evidence type="ECO:0000313" key="6">
    <source>
        <dbReference type="EMBL" id="CAX42597.1"/>
    </source>
</evidence>
<dbReference type="SMART" id="SM00025">
    <property type="entry name" value="Pumilio"/>
    <property type="match status" value="8"/>
</dbReference>
<dbReference type="HOGENOM" id="CLU_016143_1_1_1"/>
<sequence length="789" mass="87955">MPSGSRSVSLSSGKDLKYHQPQSSTASLRSTSIGSSFFTPNNNAPAHAHAHVPTSNSSSSNEPSFLNGENTSANCTNSTESEDNELIEPSKDIDIVGAISTLHLDDDDDDDATATDTNSISGVKTGNKHNPQYGSITPQSLAKTRSGNSKNTWNITQSAPPQPIRSSVSENGSHPNDQSVFVKPFELPESQEDASKKQTTNGLNLPLLGKILDSEGVKGNDQNTPSNNTQFYDGAIPFVPINHNVSGNGNSQIPPPPLGNIPLPMSSMPPPLPPHSMGVPSFSPFPHPSFYQGYVPSPPAHTPNPGDYQSFEKIPSVSSPAPPVIQESQASASASQPQPQQQQQLPAMWNPLHSPLVRLPFGQQQLQTVYSPTQPTQSPLTPQQGQPQQQQPPFPVMPQHNYHQHNQYHPRPHYRNNNGMMNVHRKNLRRKEDGAKYSDAKLQDFTGSILTLCKDQHGCRFLQRELFNETNATLIFNEIYFKVVELMIDPFGNYLIQKLFTMINLEQRLVLINQSSNELFRIALDPHGTRSLQKLIDVIENNEEIEIITRNLYSNIVVLSRDLNGNHVVQKILTKFNTISHNANSSHSSKDETNHENQNQNQFIFDIIQANLLYIACHRHGCCVLQRCLDYGNKQQCQQLSQEIAKHTIKLSLDPYGNYVVQYVLNKYSVSQTKIIDDEEDKQVMDNIIQEIKSNFIQLSLHKFGSNVIEKCLKITSISNDLIDNLIELDHGQAFNQLLNDPFGNYVLQTSLDVANLEQFEQLSKILLPLLPNIKSTPHGRRILNKIQQ</sequence>
<dbReference type="RefSeq" id="XP_002419015.1">
    <property type="nucleotide sequence ID" value="XM_002418970.1"/>
</dbReference>
<dbReference type="GeneID" id="8046797"/>
<dbReference type="InterPro" id="IPR033712">
    <property type="entry name" value="Pumilio_RNA-bd"/>
</dbReference>
<feature type="repeat" description="Pumilio" evidence="2">
    <location>
        <begin position="730"/>
        <end position="765"/>
    </location>
</feature>
<feature type="compositionally biased region" description="Low complexity" evidence="3">
    <location>
        <begin position="315"/>
        <end position="344"/>
    </location>
</feature>
<organism evidence="6 7">
    <name type="scientific">Candida dubliniensis (strain CD36 / ATCC MYA-646 / CBS 7987 / NCPF 3949 / NRRL Y-17841)</name>
    <name type="common">Yeast</name>
    <dbReference type="NCBI Taxonomy" id="573826"/>
    <lineage>
        <taxon>Eukaryota</taxon>
        <taxon>Fungi</taxon>
        <taxon>Dikarya</taxon>
        <taxon>Ascomycota</taxon>
        <taxon>Saccharomycotina</taxon>
        <taxon>Pichiomycetes</taxon>
        <taxon>Debaryomycetaceae</taxon>
        <taxon>Candida/Lodderomyces clade</taxon>
        <taxon>Candida</taxon>
    </lineage>
</organism>
<feature type="region of interest" description="Disordered" evidence="3">
    <location>
        <begin position="296"/>
        <end position="344"/>
    </location>
</feature>
<dbReference type="CDD" id="cd07920">
    <property type="entry name" value="Pumilio"/>
    <property type="match status" value="1"/>
</dbReference>
<keyword evidence="1" id="KW-0677">Repeat</keyword>
<feature type="repeat" description="Pumilio" evidence="2">
    <location>
        <begin position="478"/>
        <end position="513"/>
    </location>
</feature>
<evidence type="ECO:0000256" key="1">
    <source>
        <dbReference type="ARBA" id="ARBA00022737"/>
    </source>
</evidence>
<dbReference type="GO" id="GO:0003729">
    <property type="term" value="F:mRNA binding"/>
    <property type="evidence" value="ECO:0007669"/>
    <property type="project" value="UniProtKB-ARBA"/>
</dbReference>
<dbReference type="InterPro" id="IPR011989">
    <property type="entry name" value="ARM-like"/>
</dbReference>
<evidence type="ECO:0000256" key="3">
    <source>
        <dbReference type="SAM" id="MobiDB-lite"/>
    </source>
</evidence>